<accession>A0ABN8F1M6</accession>
<keyword evidence="1" id="KW-0812">Transmembrane</keyword>
<feature type="transmembrane region" description="Helical" evidence="1">
    <location>
        <begin position="165"/>
        <end position="183"/>
    </location>
</feature>
<keyword evidence="1" id="KW-0472">Membrane</keyword>
<name>A0ABN8F1M6_9BACT</name>
<feature type="transmembrane region" description="Helical" evidence="1">
    <location>
        <begin position="189"/>
        <end position="216"/>
    </location>
</feature>
<evidence type="ECO:0008006" key="4">
    <source>
        <dbReference type="Google" id="ProtNLM"/>
    </source>
</evidence>
<dbReference type="RefSeq" id="WP_238749181.1">
    <property type="nucleotide sequence ID" value="NZ_CAKLPZ010000001.1"/>
</dbReference>
<reference evidence="2" key="1">
    <citation type="submission" date="2021-12" db="EMBL/GenBank/DDBJ databases">
        <authorList>
            <person name="Rodrigo-Torres L."/>
            <person name="Arahal R. D."/>
            <person name="Lucena T."/>
        </authorList>
    </citation>
    <scope>NUCLEOTIDE SEQUENCE</scope>
    <source>
        <strain evidence="2">CECT 8419</strain>
    </source>
</reference>
<keyword evidence="1" id="KW-1133">Transmembrane helix</keyword>
<evidence type="ECO:0000313" key="2">
    <source>
        <dbReference type="EMBL" id="CAH0998981.1"/>
    </source>
</evidence>
<protein>
    <recommendedName>
        <fullName evidence="4">O-antigen ligase domain-containing protein</fullName>
    </recommendedName>
</protein>
<feature type="transmembrane region" description="Helical" evidence="1">
    <location>
        <begin position="354"/>
        <end position="370"/>
    </location>
</feature>
<feature type="transmembrane region" description="Helical" evidence="1">
    <location>
        <begin position="113"/>
        <end position="136"/>
    </location>
</feature>
<feature type="transmembrane region" description="Helical" evidence="1">
    <location>
        <begin position="223"/>
        <end position="243"/>
    </location>
</feature>
<feature type="transmembrane region" description="Helical" evidence="1">
    <location>
        <begin position="323"/>
        <end position="347"/>
    </location>
</feature>
<organism evidence="2 3">
    <name type="scientific">Neolewinella maritima</name>
    <dbReference type="NCBI Taxonomy" id="1383882"/>
    <lineage>
        <taxon>Bacteria</taxon>
        <taxon>Pseudomonadati</taxon>
        <taxon>Bacteroidota</taxon>
        <taxon>Saprospiria</taxon>
        <taxon>Saprospirales</taxon>
        <taxon>Lewinellaceae</taxon>
        <taxon>Neolewinella</taxon>
    </lineage>
</organism>
<dbReference type="EMBL" id="CAKLPZ010000001">
    <property type="protein sequence ID" value="CAH0998981.1"/>
    <property type="molecule type" value="Genomic_DNA"/>
</dbReference>
<evidence type="ECO:0000313" key="3">
    <source>
        <dbReference type="Proteomes" id="UP000837803"/>
    </source>
</evidence>
<dbReference type="Proteomes" id="UP000837803">
    <property type="component" value="Unassembled WGS sequence"/>
</dbReference>
<comment type="caution">
    <text evidence="2">The sequence shown here is derived from an EMBL/GenBank/DDBJ whole genome shotgun (WGS) entry which is preliminary data.</text>
</comment>
<evidence type="ECO:0000256" key="1">
    <source>
        <dbReference type="SAM" id="Phobius"/>
    </source>
</evidence>
<gene>
    <name evidence="2" type="ORF">LEM8419_00276</name>
</gene>
<feature type="transmembrane region" description="Helical" evidence="1">
    <location>
        <begin position="59"/>
        <end position="83"/>
    </location>
</feature>
<proteinExistence type="predicted"/>
<keyword evidence="3" id="KW-1185">Reference proteome</keyword>
<sequence>MGWIRYLLPLYAISTLLPRLLQLPAPLHQVQLTECLFLPLLWVFRHDLLTQFRRYRVVSIILVLYAGLNLLSGLWAGTAGAILEGGARCYLVLVTIITLCHVNRYGGHELLRWWIWGTVAVAAFGLMYYSMIAWGVTDLLHWTSFHADYPYLGDVYRMRGTANTYGMWVMLLLPGFLMAYATAKQGSNWCWWIIGLATIPTLSKELLLLPLGVILLLPGRRYWHALVIAGLGIVLLVGTHWVVVPAATDLQTNPYTTDTALARGGDYQLVETVYLPIKRAAVRVGLAHPWLGVGPGQFAAYSTAASLPGEFVPHFGRFDPHSAWTGAFAETGLPGLLALLALVLALCYYRPQQLTVAAVLLLLFLLVSVFKDVMNFRGLWVVVGLYLYNSSNDLMRS</sequence>